<evidence type="ECO:0000256" key="3">
    <source>
        <dbReference type="ARBA" id="ARBA00022553"/>
    </source>
</evidence>
<dbReference type="SUPFAM" id="SSF53822">
    <property type="entry name" value="Periplasmic binding protein-like I"/>
    <property type="match status" value="2"/>
</dbReference>
<dbReference type="EMBL" id="AJWK01030338">
    <property type="status" value="NOT_ANNOTATED_CDS"/>
    <property type="molecule type" value="Genomic_DNA"/>
</dbReference>
<dbReference type="PANTHER" id="PTHR10519">
    <property type="entry name" value="GABA-B RECEPTOR"/>
    <property type="match status" value="1"/>
</dbReference>
<keyword evidence="5" id="KW-0732">Signal</keyword>
<feature type="transmembrane region" description="Helical" evidence="20">
    <location>
        <begin position="639"/>
        <end position="658"/>
    </location>
</feature>
<evidence type="ECO:0000256" key="15">
    <source>
        <dbReference type="ARBA" id="ARBA00023257"/>
    </source>
</evidence>
<feature type="transmembrane region" description="Helical" evidence="20">
    <location>
        <begin position="968"/>
        <end position="991"/>
    </location>
</feature>
<keyword evidence="14" id="KW-0807">Transducer</keyword>
<dbReference type="InterPro" id="IPR002455">
    <property type="entry name" value="GPCR3_GABA-B"/>
</dbReference>
<dbReference type="InterPro" id="IPR028082">
    <property type="entry name" value="Peripla_BP_I"/>
</dbReference>
<dbReference type="EMBL" id="AJWK01030342">
    <property type="status" value="NOT_ANNOTATED_CDS"/>
    <property type="molecule type" value="Genomic_DNA"/>
</dbReference>
<dbReference type="PRINTS" id="PR01177">
    <property type="entry name" value="GABAB1RECPTR"/>
</dbReference>
<feature type="transmembrane region" description="Helical" evidence="20">
    <location>
        <begin position="387"/>
        <end position="406"/>
    </location>
</feature>
<proteinExistence type="inferred from homology"/>
<keyword evidence="6 20" id="KW-1133">Transmembrane helix</keyword>
<evidence type="ECO:0000256" key="14">
    <source>
        <dbReference type="ARBA" id="ARBA00023224"/>
    </source>
</evidence>
<feature type="transmembrane region" description="Helical" evidence="20">
    <location>
        <begin position="678"/>
        <end position="697"/>
    </location>
</feature>
<feature type="transmembrane region" description="Helical" evidence="20">
    <location>
        <begin position="350"/>
        <end position="375"/>
    </location>
</feature>
<dbReference type="VEuPathDB" id="VectorBase:LLONM1_009075"/>
<evidence type="ECO:0000313" key="23">
    <source>
        <dbReference type="Proteomes" id="UP000092461"/>
    </source>
</evidence>
<dbReference type="GO" id="GO:0004965">
    <property type="term" value="F:G protein-coupled GABA receptor activity"/>
    <property type="evidence" value="ECO:0007669"/>
    <property type="project" value="InterPro"/>
</dbReference>
<feature type="transmembrane region" description="Helical" evidence="20">
    <location>
        <begin position="778"/>
        <end position="797"/>
    </location>
</feature>
<dbReference type="VEuPathDB" id="VectorBase:LLONM1_001173"/>
<keyword evidence="7" id="KW-0770">Synapse</keyword>
<dbReference type="PANTHER" id="PTHR10519:SF74">
    <property type="entry name" value="GAMMA-AMINOBUTYRIC ACID TYPE B RECEPTOR SUBUNIT 2"/>
    <property type="match status" value="1"/>
</dbReference>
<feature type="compositionally biased region" description="Low complexity" evidence="19">
    <location>
        <begin position="1293"/>
        <end position="1308"/>
    </location>
</feature>
<feature type="transmembrane region" description="Helical" evidence="20">
    <location>
        <begin position="418"/>
        <end position="441"/>
    </location>
</feature>
<feature type="transmembrane region" description="Helical" evidence="20">
    <location>
        <begin position="1056"/>
        <end position="1077"/>
    </location>
</feature>
<organism evidence="22 23">
    <name type="scientific">Lutzomyia longipalpis</name>
    <name type="common">Sand fly</name>
    <dbReference type="NCBI Taxonomy" id="7200"/>
    <lineage>
        <taxon>Eukaryota</taxon>
        <taxon>Metazoa</taxon>
        <taxon>Ecdysozoa</taxon>
        <taxon>Arthropoda</taxon>
        <taxon>Hexapoda</taxon>
        <taxon>Insecta</taxon>
        <taxon>Pterygota</taxon>
        <taxon>Neoptera</taxon>
        <taxon>Endopterygota</taxon>
        <taxon>Diptera</taxon>
        <taxon>Nematocera</taxon>
        <taxon>Psychodoidea</taxon>
        <taxon>Psychodidae</taxon>
        <taxon>Lutzomyia</taxon>
        <taxon>Lutzomyia</taxon>
    </lineage>
</organism>
<evidence type="ECO:0000256" key="18">
    <source>
        <dbReference type="ARBA" id="ARBA00083903"/>
    </source>
</evidence>
<dbReference type="GO" id="GO:0038039">
    <property type="term" value="C:G protein-coupled receptor heterodimeric complex"/>
    <property type="evidence" value="ECO:0007669"/>
    <property type="project" value="TreeGrafter"/>
</dbReference>
<dbReference type="PRINTS" id="PR01176">
    <property type="entry name" value="GABABRECEPTR"/>
</dbReference>
<evidence type="ECO:0000256" key="13">
    <source>
        <dbReference type="ARBA" id="ARBA00023180"/>
    </source>
</evidence>
<dbReference type="GO" id="GO:0007214">
    <property type="term" value="P:gamma-aminobutyric acid signaling pathway"/>
    <property type="evidence" value="ECO:0007669"/>
    <property type="project" value="TreeGrafter"/>
</dbReference>
<dbReference type="Pfam" id="PF00003">
    <property type="entry name" value="7tm_3"/>
    <property type="match status" value="3"/>
</dbReference>
<keyword evidence="12" id="KW-0675">Receptor</keyword>
<evidence type="ECO:0000256" key="11">
    <source>
        <dbReference type="ARBA" id="ARBA00023157"/>
    </source>
</evidence>
<dbReference type="GO" id="GO:0045211">
    <property type="term" value="C:postsynaptic membrane"/>
    <property type="evidence" value="ECO:0007669"/>
    <property type="project" value="UniProtKB-SubCell"/>
</dbReference>
<reference evidence="22" key="1">
    <citation type="submission" date="2020-05" db="UniProtKB">
        <authorList>
            <consortium name="EnsemblMetazoa"/>
        </authorList>
    </citation>
    <scope>IDENTIFICATION</scope>
    <source>
        <strain evidence="22">Jacobina</strain>
    </source>
</reference>
<dbReference type="Gene3D" id="3.40.50.2300">
    <property type="match status" value="4"/>
</dbReference>
<dbReference type="PROSITE" id="PS50259">
    <property type="entry name" value="G_PROTEIN_RECEP_F3_4"/>
    <property type="match status" value="3"/>
</dbReference>
<dbReference type="Proteomes" id="UP000092461">
    <property type="component" value="Unassembled WGS sequence"/>
</dbReference>
<keyword evidence="4 20" id="KW-0812">Transmembrane</keyword>
<evidence type="ECO:0000256" key="8">
    <source>
        <dbReference type="ARBA" id="ARBA00023040"/>
    </source>
</evidence>
<feature type="domain" description="G-protein coupled receptors family 3 profile" evidence="21">
    <location>
        <begin position="357"/>
        <end position="452"/>
    </location>
</feature>
<evidence type="ECO:0000256" key="9">
    <source>
        <dbReference type="ARBA" id="ARBA00023054"/>
    </source>
</evidence>
<keyword evidence="10 20" id="KW-0472">Membrane</keyword>
<feature type="transmembrane region" description="Helical" evidence="20">
    <location>
        <begin position="1030"/>
        <end position="1049"/>
    </location>
</feature>
<dbReference type="InterPro" id="IPR017978">
    <property type="entry name" value="GPCR_3_C"/>
</dbReference>
<dbReference type="EMBL" id="AJWK01030341">
    <property type="status" value="NOT_ANNOTATED_CDS"/>
    <property type="molecule type" value="Genomic_DNA"/>
</dbReference>
<sequence>MMHSGPHKLMLFGAACTHVTDPIAKASKHWHLTQLSYADTHPMFTKDAFPNFFRVVPSENAFNAPRLALLRRFNWTRVGTIYQNEPRYSLPHNHMVADLDAMGMEVVETQSFVQDVSESLRKLKEKDVRIILGNFNETWARRVFCEAYRLEMYGRSYQWLIMGTYNAEWWNTSADCNQEELQTALESTIMTDLLPLSTSGDITISGITPDEYLTEYDKRRGGEYSRFHGYTYDGIWAVALAIQYVSQRKDQLINKFQYRIKEWENIFIEALKNTSFEGVTGPVRFYNNERKASILLKQFQTGVEVKIGEYNSMHGHLDLSLGEQMRWVGRSPPKDRTVLLIEHSQVNLTIYAVLASCSVAGIIMAVSFLIVNIMYRNQRYIKMSSPHLNNLIIIGCMLTYLSVIFLGLDSGLSSIAAFPYICTARAWLLMAGFSLAFGAMFSKTWRVHSIFTDLKLNKKTPDEYLTEYDKRRGGEYSRFHGYTYDGIWAVALAIQYVSQRKDQLINKFQYRIKEWENIFIEALKNTSFEGVTGPVRFYNNERKASILLKQFQTGVEVKIGEYNSMHGHLDLSLGEQMRWVGRSPPKDRTVLLIEHSQVNLTIYAVLASCSVAGIIMAVSFLIVNIMYRNQRYIKMSSPHLNNLIIIGCMLTYLSVIFLGLDSGLSSIAAFPYICTARAWLLMAGFSLAFGAMFSKTWRVHSIFTDLKLNKKVIKDYQLFMVVGVLLAIDLAIMTTWQIADPFYRDTKQMEPYIFGAFLAWETRHVSIPALNDSKHIGLSVYNVVIMCIMGAAIAIVLSDRKDAAFILISVFIIFCTTATLCLVFVPKIVELKRNPSGVVDKRIRATLRPMSKNRRDSSVCELEQRLRDVKTTNCKFRKALMEREAELQSLIRKLGPEARSWLDGSLGDLEPLKDTASRLSVPPIRREMPSTTETTDLTSIGSLTSTHADLDNSLTPNQRTLAAVIKDYQLFMVVGVLLAIDLAIMTTWQIADPFYRDTKQMEPYIFGAFLAWETRHVSIPALNDSKHIGLSVYNVVIMCIMGAAIAIVLSDRKDAAFILISVFIIFCTTATLCLVFVPKIVELKRNPSGVVDKRIRATLRPMSKNRRDSSVCELEQRLRDVKTTNCKFRKALMEREAELQSLIRKLGPEARSWLDGSLGDLEPLKDTASRLSVPPIRREMPSTTETTDLTSIGSLTSTHADLDNSLTPNQRKRVTTISSGSDIPITQPLRIEERSVHYAKQCNDVQQTQMPNMERRGTMHESNRSLNEMQPTIKYSPSSRKMEFAEQNRPKMNSHMNSSTHSVTHSNTELNNICPHAKGSTKNLSAEQQRRVSLQVGSAAIKGGFVVSQSDLWDTHTLSHAKQHQRQAARTCQNAVRCQEHGYQPPAVQQQQTQTPEHHPPTMSPQAPIQRSVSEKNRTKHRHKSKASACQSETDSERERESTPTHTCSQPAAGGRKLAKTMQHHAHHRSSPNVAPGHKHRHRTDSSIYGASSESELLEDGGDILPIFRKLLTEREPRYRGRSNMVGASCPNISIKCDIVEYL</sequence>
<feature type="transmembrane region" description="Helical" evidence="20">
    <location>
        <begin position="718"/>
        <end position="739"/>
    </location>
</feature>
<keyword evidence="3" id="KW-0597">Phosphoprotein</keyword>
<keyword evidence="23" id="KW-1185">Reference proteome</keyword>
<dbReference type="CDD" id="cd06366">
    <property type="entry name" value="PBP1_GABAb_receptor"/>
    <property type="match status" value="1"/>
</dbReference>
<dbReference type="EnsemblMetazoa" id="LLOJ008887-RA">
    <property type="protein sequence ID" value="LLOJ008887-PA"/>
    <property type="gene ID" value="LLOJ008887"/>
</dbReference>
<keyword evidence="15" id="KW-0628">Postsynaptic cell membrane</keyword>
<evidence type="ECO:0000256" key="20">
    <source>
        <dbReference type="SAM" id="Phobius"/>
    </source>
</evidence>
<feature type="domain" description="G-protein coupled receptors family 3 profile" evidence="21">
    <location>
        <begin position="609"/>
        <end position="847"/>
    </location>
</feature>
<evidence type="ECO:0000256" key="17">
    <source>
        <dbReference type="ARBA" id="ARBA00073785"/>
    </source>
</evidence>
<evidence type="ECO:0000256" key="12">
    <source>
        <dbReference type="ARBA" id="ARBA00023170"/>
    </source>
</evidence>
<evidence type="ECO:0000259" key="21">
    <source>
        <dbReference type="PROSITE" id="PS50259"/>
    </source>
</evidence>
<protein>
    <recommendedName>
        <fullName evidence="17">Gamma-aminobutyric acid type B receptor subunit 2</fullName>
    </recommendedName>
    <alternativeName>
        <fullName evidence="18">G-protein coupled receptor 51</fullName>
    </alternativeName>
</protein>
<dbReference type="VEuPathDB" id="VectorBase:LLOJ008887"/>
<evidence type="ECO:0000256" key="10">
    <source>
        <dbReference type="ARBA" id="ARBA00023136"/>
    </source>
</evidence>
<name>A0A1B0CVA2_LUTLO</name>
<keyword evidence="8" id="KW-0297">G-protein coupled receptor</keyword>
<comment type="subcellular location">
    <subcellularLocation>
        <location evidence="16">Postsynaptic cell membrane</location>
        <topology evidence="16">Multi-pass membrane protein</topology>
    </subcellularLocation>
</comment>
<evidence type="ECO:0000256" key="5">
    <source>
        <dbReference type="ARBA" id="ARBA00022729"/>
    </source>
</evidence>
<feature type="compositionally biased region" description="Low complexity" evidence="19">
    <location>
        <begin position="1385"/>
        <end position="1395"/>
    </location>
</feature>
<feature type="transmembrane region" description="Helical" evidence="20">
    <location>
        <begin position="600"/>
        <end position="627"/>
    </location>
</feature>
<feature type="region of interest" description="Disordered" evidence="19">
    <location>
        <begin position="1385"/>
        <end position="1494"/>
    </location>
</feature>
<accession>A0A1B0CVA2</accession>
<evidence type="ECO:0000256" key="2">
    <source>
        <dbReference type="ARBA" id="ARBA00022475"/>
    </source>
</evidence>
<keyword evidence="9" id="KW-0175">Coiled coil</keyword>
<feature type="compositionally biased region" description="Basic residues" evidence="19">
    <location>
        <begin position="1457"/>
        <end position="1470"/>
    </location>
</feature>
<dbReference type="FunFam" id="3.40.50.2300:FF:000063">
    <property type="entry name" value="Gamma-aminobutyric acid type B receptor subunit"/>
    <property type="match status" value="1"/>
</dbReference>
<evidence type="ECO:0000256" key="19">
    <source>
        <dbReference type="SAM" id="MobiDB-lite"/>
    </source>
</evidence>
<dbReference type="EMBL" id="AJWK01030339">
    <property type="status" value="NOT_ANNOTATED_CDS"/>
    <property type="molecule type" value="Genomic_DNA"/>
</dbReference>
<evidence type="ECO:0000256" key="16">
    <source>
        <dbReference type="ARBA" id="ARBA00034104"/>
    </source>
</evidence>
<keyword evidence="2" id="KW-1003">Cell membrane</keyword>
<keyword evidence="13" id="KW-0325">Glycoprotein</keyword>
<keyword evidence="11" id="KW-1015">Disulfide bond</keyword>
<dbReference type="Pfam" id="PF01094">
    <property type="entry name" value="ANF_receptor"/>
    <property type="match status" value="2"/>
</dbReference>
<feature type="domain" description="G-protein coupled receptors family 3 profile" evidence="21">
    <location>
        <begin position="1005"/>
        <end position="1099"/>
    </location>
</feature>
<dbReference type="FunFam" id="3.40.50.2300:FF:000072">
    <property type="entry name" value="Gamma-aminobutyric acid type B receptor subunit 2"/>
    <property type="match status" value="1"/>
</dbReference>
<evidence type="ECO:0000313" key="22">
    <source>
        <dbReference type="EnsemblMetazoa" id="LLOJ008887-PA"/>
    </source>
</evidence>
<feature type="region of interest" description="Disordered" evidence="19">
    <location>
        <begin position="1293"/>
        <end position="1326"/>
    </location>
</feature>
<evidence type="ECO:0000256" key="6">
    <source>
        <dbReference type="ARBA" id="ARBA00022989"/>
    </source>
</evidence>
<feature type="transmembrane region" description="Helical" evidence="20">
    <location>
        <begin position="803"/>
        <end position="825"/>
    </location>
</feature>
<dbReference type="InterPro" id="IPR001828">
    <property type="entry name" value="ANF_lig-bd_rcpt"/>
</dbReference>
<evidence type="ECO:0000256" key="7">
    <source>
        <dbReference type="ARBA" id="ARBA00023018"/>
    </source>
</evidence>
<evidence type="ECO:0000256" key="4">
    <source>
        <dbReference type="ARBA" id="ARBA00022692"/>
    </source>
</evidence>
<evidence type="ECO:0000256" key="1">
    <source>
        <dbReference type="ARBA" id="ARBA00008991"/>
    </source>
</evidence>
<dbReference type="EMBL" id="AJWK01030340">
    <property type="status" value="NOT_ANNOTATED_CDS"/>
    <property type="molecule type" value="Genomic_DNA"/>
</dbReference>
<comment type="similarity">
    <text evidence="1">Belongs to the G-protein coupled receptor 3 family. GABA-B receptor subfamily.</text>
</comment>